<sequence length="276" mass="30071">MNPRLTRLLAVALLALAAGCAPGATSGTMPECPAGRPASTSAPTGPPSLTSPGACRSYATVVQPVAHAVPSPGYHHLGATTRGRWSGVLGRIEVGDADVRQNTYDFVAARFMAKAGHGSEQAWLEVGWTETGWTGNSRQRVYTYDTATRAWAFYDQYAVNPGDRLWLHLQTETTGDRPVWQAWLWWGERWNLLTQQPLPLTGLAEIEQYVEVHGDPADPGTVVIPRLAIDNVQLKSAPTGPLRPWNGDVPTVPGADFATYCLDWQRPYTSWTTTTC</sequence>
<dbReference type="Proteomes" id="UP000660339">
    <property type="component" value="Unassembled WGS sequence"/>
</dbReference>
<feature type="chain" id="PRO_5035168155" evidence="2">
    <location>
        <begin position="24"/>
        <end position="276"/>
    </location>
</feature>
<feature type="signal peptide" evidence="2">
    <location>
        <begin position="1"/>
        <end position="23"/>
    </location>
</feature>
<dbReference type="RefSeq" id="WP_239086048.1">
    <property type="nucleotide sequence ID" value="NZ_BAAATT010000022.1"/>
</dbReference>
<organism evidence="3 4">
    <name type="scientific">Catellatospora methionotrophica</name>
    <dbReference type="NCBI Taxonomy" id="121620"/>
    <lineage>
        <taxon>Bacteria</taxon>
        <taxon>Bacillati</taxon>
        <taxon>Actinomycetota</taxon>
        <taxon>Actinomycetes</taxon>
        <taxon>Micromonosporales</taxon>
        <taxon>Micromonosporaceae</taxon>
        <taxon>Catellatospora</taxon>
    </lineage>
</organism>
<evidence type="ECO:0000313" key="3">
    <source>
        <dbReference type="EMBL" id="GIG13936.1"/>
    </source>
</evidence>
<feature type="region of interest" description="Disordered" evidence="1">
    <location>
        <begin position="26"/>
        <end position="50"/>
    </location>
</feature>
<feature type="compositionally biased region" description="Low complexity" evidence="1">
    <location>
        <begin position="37"/>
        <end position="50"/>
    </location>
</feature>
<evidence type="ECO:0000313" key="4">
    <source>
        <dbReference type="Proteomes" id="UP000660339"/>
    </source>
</evidence>
<keyword evidence="2" id="KW-0732">Signal</keyword>
<reference evidence="3" key="1">
    <citation type="submission" date="2021-01" db="EMBL/GenBank/DDBJ databases">
        <title>Whole genome shotgun sequence of Catellatospora methionotrophica NBRC 14553.</title>
        <authorList>
            <person name="Komaki H."/>
            <person name="Tamura T."/>
        </authorList>
    </citation>
    <scope>NUCLEOTIDE SEQUENCE</scope>
    <source>
        <strain evidence="3">NBRC 14553</strain>
    </source>
</reference>
<proteinExistence type="predicted"/>
<keyword evidence="4" id="KW-1185">Reference proteome</keyword>
<protein>
    <submittedName>
        <fullName evidence="3">Uncharacterized protein</fullName>
    </submittedName>
</protein>
<name>A0A8J3PDW5_9ACTN</name>
<dbReference type="PROSITE" id="PS51257">
    <property type="entry name" value="PROKAR_LIPOPROTEIN"/>
    <property type="match status" value="1"/>
</dbReference>
<dbReference type="EMBL" id="BONJ01000008">
    <property type="protein sequence ID" value="GIG13936.1"/>
    <property type="molecule type" value="Genomic_DNA"/>
</dbReference>
<evidence type="ECO:0000256" key="1">
    <source>
        <dbReference type="SAM" id="MobiDB-lite"/>
    </source>
</evidence>
<accession>A0A8J3PDW5</accession>
<comment type="caution">
    <text evidence="3">The sequence shown here is derived from an EMBL/GenBank/DDBJ whole genome shotgun (WGS) entry which is preliminary data.</text>
</comment>
<evidence type="ECO:0000256" key="2">
    <source>
        <dbReference type="SAM" id="SignalP"/>
    </source>
</evidence>
<gene>
    <name evidence="3" type="ORF">Cme02nite_22680</name>
</gene>
<dbReference type="AlphaFoldDB" id="A0A8J3PDW5"/>